<evidence type="ECO:0000313" key="2">
    <source>
        <dbReference type="Proteomes" id="UP000751190"/>
    </source>
</evidence>
<reference evidence="1" key="1">
    <citation type="submission" date="2021-05" db="EMBL/GenBank/DDBJ databases">
        <title>The genome of the haptophyte Pavlova lutheri (Diacronema luteri, Pavlovales) - a model for lipid biosynthesis in eukaryotic algae.</title>
        <authorList>
            <person name="Hulatt C.J."/>
            <person name="Posewitz M.C."/>
        </authorList>
    </citation>
    <scope>NUCLEOTIDE SEQUENCE</scope>
    <source>
        <strain evidence="1">NIVA-4/92</strain>
    </source>
</reference>
<evidence type="ECO:0000313" key="1">
    <source>
        <dbReference type="EMBL" id="KAG8470986.1"/>
    </source>
</evidence>
<comment type="caution">
    <text evidence="1">The sequence shown here is derived from an EMBL/GenBank/DDBJ whole genome shotgun (WGS) entry which is preliminary data.</text>
</comment>
<sequence>MGRAPPADKLPAVLGAIADAHAALSTAYAQLSDPALIDSLDAAGLDRSVAQELGTMAGAHSAAAAAAARGIREIEIGRVAALQGAVKAQRDRTEVLRLAHAKARDAAAKKKDAKADQAERTAREQLEKVQGDLASSEALVRQYAAAVTQASLRELAHAECTMHAACLERSSAAFVAIPQPRLAPE</sequence>
<organism evidence="1 2">
    <name type="scientific">Diacronema lutheri</name>
    <name type="common">Unicellular marine alga</name>
    <name type="synonym">Monochrysis lutheri</name>
    <dbReference type="NCBI Taxonomy" id="2081491"/>
    <lineage>
        <taxon>Eukaryota</taxon>
        <taxon>Haptista</taxon>
        <taxon>Haptophyta</taxon>
        <taxon>Pavlovophyceae</taxon>
        <taxon>Pavlovales</taxon>
        <taxon>Pavlovaceae</taxon>
        <taxon>Diacronema</taxon>
    </lineage>
</organism>
<dbReference type="AlphaFoldDB" id="A0A8J5XXR8"/>
<dbReference type="EMBL" id="JAGTXO010000001">
    <property type="protein sequence ID" value="KAG8470986.1"/>
    <property type="molecule type" value="Genomic_DNA"/>
</dbReference>
<gene>
    <name evidence="1" type="ORF">KFE25_009407</name>
</gene>
<proteinExistence type="predicted"/>
<name>A0A8J5XXR8_DIALT</name>
<protein>
    <submittedName>
        <fullName evidence="1">Uncharacterized protein</fullName>
    </submittedName>
</protein>
<keyword evidence="2" id="KW-1185">Reference proteome</keyword>
<accession>A0A8J5XXR8</accession>
<dbReference type="Proteomes" id="UP000751190">
    <property type="component" value="Unassembled WGS sequence"/>
</dbReference>